<dbReference type="InterPro" id="IPR000742">
    <property type="entry name" value="EGF"/>
</dbReference>
<evidence type="ECO:0000256" key="2">
    <source>
        <dbReference type="SAM" id="Phobius"/>
    </source>
</evidence>
<feature type="domain" description="EGF-like" evidence="3">
    <location>
        <begin position="3"/>
        <end position="44"/>
    </location>
</feature>
<keyword evidence="2" id="KW-0812">Transmembrane</keyword>
<feature type="non-terminal residue" evidence="4">
    <location>
        <position position="1"/>
    </location>
</feature>
<keyword evidence="2" id="KW-0472">Membrane</keyword>
<feature type="compositionally biased region" description="Basic and acidic residues" evidence="1">
    <location>
        <begin position="410"/>
        <end position="431"/>
    </location>
</feature>
<evidence type="ECO:0000313" key="5">
    <source>
        <dbReference type="Proteomes" id="UP001057375"/>
    </source>
</evidence>
<evidence type="ECO:0000256" key="1">
    <source>
        <dbReference type="SAM" id="MobiDB-lite"/>
    </source>
</evidence>
<evidence type="ECO:0000313" key="4">
    <source>
        <dbReference type="EMBL" id="GKT34947.1"/>
    </source>
</evidence>
<dbReference type="SMART" id="SM00181">
    <property type="entry name" value="EGF"/>
    <property type="match status" value="3"/>
</dbReference>
<dbReference type="Gene3D" id="2.10.25.10">
    <property type="entry name" value="Laminin"/>
    <property type="match status" value="1"/>
</dbReference>
<feature type="transmembrane region" description="Helical" evidence="2">
    <location>
        <begin position="302"/>
        <end position="326"/>
    </location>
</feature>
<feature type="compositionally biased region" description="Basic residues" evidence="1">
    <location>
        <begin position="385"/>
        <end position="409"/>
    </location>
</feature>
<protein>
    <recommendedName>
        <fullName evidence="3">EGF-like domain-containing protein</fullName>
    </recommendedName>
</protein>
<feature type="domain" description="EGF-like" evidence="3">
    <location>
        <begin position="238"/>
        <end position="293"/>
    </location>
</feature>
<proteinExistence type="predicted"/>
<name>A0ABQ5KR53_9EUKA</name>
<keyword evidence="2" id="KW-1133">Transmembrane helix</keyword>
<evidence type="ECO:0000259" key="3">
    <source>
        <dbReference type="SMART" id="SM00181"/>
    </source>
</evidence>
<comment type="caution">
    <text evidence="4">The sequence shown here is derived from an EMBL/GenBank/DDBJ whole genome shotgun (WGS) entry which is preliminary data.</text>
</comment>
<gene>
    <name evidence="4" type="ORF">ADUPG1_008206</name>
</gene>
<feature type="region of interest" description="Disordered" evidence="1">
    <location>
        <begin position="385"/>
        <end position="431"/>
    </location>
</feature>
<accession>A0ABQ5KR53</accession>
<sequence>GTDCSSLCPVSDDLGLCSGSSRGTCDAATHTCVCESGYYGSACNLYCDSLSKCGMHGRCAVGDLSSSSDISSDISFDTFSDTSETLYCECDAGWNGSTCFTQYPVETVEYVNDDDETNPTIVDYVCGINYSTDPSSSYSDYGFYSPDTDTYSCDCSSYGLITDASTSTCIDPATHPEYKDIAGNDTACLTCGTTTHSHGTCVFGEGEDSFTAMCQCKYGWGNDVDDSSEPSSSCSVDMCGVSKDAYTASNADPSSLCSSHGICYWYNYNDSTSSSSIPYGCACDDGWNGTMCDEEDSNALKIVVFVCIITSCIFIIVGIIGVTLWFRLKNNVNNTDHQVQPNPSPGMISEGDINTTMTVVQVRENPLLLSVHEDDHIPTTIVKRRRVKKSKKYGGKGGEKKRNRKKKIIKEKPDEWRSGKGEGIDMDAEKENHQVKEIELKEKKRKKIKKKMTKTIKKRKSKSARILQPLHLVDAQETIGLDDLDE</sequence>
<reference evidence="4" key="1">
    <citation type="submission" date="2022-03" db="EMBL/GenBank/DDBJ databases">
        <title>Draft genome sequence of Aduncisulcus paluster, a free-living microaerophilic Fornicata.</title>
        <authorList>
            <person name="Yuyama I."/>
            <person name="Kume K."/>
            <person name="Tamura T."/>
            <person name="Inagaki Y."/>
            <person name="Hashimoto T."/>
        </authorList>
    </citation>
    <scope>NUCLEOTIDE SEQUENCE</scope>
    <source>
        <strain evidence="4">NY0171</strain>
    </source>
</reference>
<keyword evidence="5" id="KW-1185">Reference proteome</keyword>
<organism evidence="4 5">
    <name type="scientific">Aduncisulcus paluster</name>
    <dbReference type="NCBI Taxonomy" id="2918883"/>
    <lineage>
        <taxon>Eukaryota</taxon>
        <taxon>Metamonada</taxon>
        <taxon>Carpediemonas-like organisms</taxon>
        <taxon>Aduncisulcus</taxon>
    </lineage>
</organism>
<feature type="domain" description="EGF-like" evidence="3">
    <location>
        <begin position="46"/>
        <end position="100"/>
    </location>
</feature>
<dbReference type="Pfam" id="PF23106">
    <property type="entry name" value="EGF_Teneurin"/>
    <property type="match status" value="1"/>
</dbReference>
<dbReference type="EMBL" id="BQXS01010889">
    <property type="protein sequence ID" value="GKT34947.1"/>
    <property type="molecule type" value="Genomic_DNA"/>
</dbReference>
<dbReference type="Proteomes" id="UP001057375">
    <property type="component" value="Unassembled WGS sequence"/>
</dbReference>